<proteinExistence type="predicted"/>
<accession>A0A1B7NGB5</accession>
<reference evidence="2 3" key="1">
    <citation type="submission" date="2016-06" db="EMBL/GenBank/DDBJ databases">
        <title>Comparative genomics of the ectomycorrhizal sister species Rhizopogon vinicolor and Rhizopogon vesiculosus (Basidiomycota: Boletales) reveals a divergence of the mating type B locus.</title>
        <authorList>
            <consortium name="DOE Joint Genome Institute"/>
            <person name="Mujic A.B."/>
            <person name="Kuo A."/>
            <person name="Tritt A."/>
            <person name="Lipzen A."/>
            <person name="Chen C."/>
            <person name="Johnson J."/>
            <person name="Sharma A."/>
            <person name="Barry K."/>
            <person name="Grigoriev I.V."/>
            <person name="Spatafora J.W."/>
        </authorList>
    </citation>
    <scope>NUCLEOTIDE SEQUENCE [LARGE SCALE GENOMIC DNA]</scope>
    <source>
        <strain evidence="2 3">AM-OR11-026</strain>
    </source>
</reference>
<dbReference type="EMBL" id="KV448131">
    <property type="protein sequence ID" value="OAX43840.1"/>
    <property type="molecule type" value="Genomic_DNA"/>
</dbReference>
<evidence type="ECO:0000313" key="3">
    <source>
        <dbReference type="Proteomes" id="UP000092154"/>
    </source>
</evidence>
<organism evidence="2 3">
    <name type="scientific">Rhizopogon vinicolor AM-OR11-026</name>
    <dbReference type="NCBI Taxonomy" id="1314800"/>
    <lineage>
        <taxon>Eukaryota</taxon>
        <taxon>Fungi</taxon>
        <taxon>Dikarya</taxon>
        <taxon>Basidiomycota</taxon>
        <taxon>Agaricomycotina</taxon>
        <taxon>Agaricomycetes</taxon>
        <taxon>Agaricomycetidae</taxon>
        <taxon>Boletales</taxon>
        <taxon>Suillineae</taxon>
        <taxon>Rhizopogonaceae</taxon>
        <taxon>Rhizopogon</taxon>
    </lineage>
</organism>
<evidence type="ECO:0000313" key="2">
    <source>
        <dbReference type="EMBL" id="OAX43840.1"/>
    </source>
</evidence>
<dbReference type="Proteomes" id="UP000092154">
    <property type="component" value="Unassembled WGS sequence"/>
</dbReference>
<gene>
    <name evidence="2" type="ORF">K503DRAFT_680057</name>
</gene>
<keyword evidence="3" id="KW-1185">Reference proteome</keyword>
<sequence>MSPRLLPRLLKFLQDAPLPKSQSNGNVRRRKRVSMKKSVPETPSFTSDGRTRSILLDDANPITEGHFYDRHKSLPPKVHILRPLHDTGGHDHPREMTEEEREWWSSPYLRMLASPLRECQVTRKKLPSDFLIRLAPTRLPSSQGVREQQTLVPDGVEHPKFKPRRSTPACYITCWKDIIPYTTRIPLPKLSPNLSVPPLLSLRIGYQLRLRVLQELELLTQRLADRALDDPTATVLRRLTRSEWQIVRQTNTIPHKDALALLVVPPVNKNPETKEKPQASTQLAIMDIVQDDAGRPEHSEQPRPPLSVLHPVADDTSSSLLPSAQTPLYHGLSLFPSRSQRAALHKALCELLQVEQHTEKSSRAHGDAKGSHAFLLCANQHTVKRADVVPLAIALWRLRMWEGQAYAGEISYWEVDAEWRLDWANRMY</sequence>
<dbReference type="OrthoDB" id="3363286at2759"/>
<feature type="region of interest" description="Disordered" evidence="1">
    <location>
        <begin position="16"/>
        <end position="52"/>
    </location>
</feature>
<protein>
    <submittedName>
        <fullName evidence="2">Uncharacterized protein</fullName>
    </submittedName>
</protein>
<dbReference type="InParanoid" id="A0A1B7NGB5"/>
<dbReference type="STRING" id="1314800.A0A1B7NGB5"/>
<feature type="region of interest" description="Disordered" evidence="1">
    <location>
        <begin position="294"/>
        <end position="314"/>
    </location>
</feature>
<dbReference type="AlphaFoldDB" id="A0A1B7NGB5"/>
<name>A0A1B7NGB5_9AGAM</name>
<evidence type="ECO:0000256" key="1">
    <source>
        <dbReference type="SAM" id="MobiDB-lite"/>
    </source>
</evidence>